<dbReference type="AlphaFoldDB" id="A0A2L1VJ61"/>
<dbReference type="RefSeq" id="WP_104919032.1">
    <property type="nucleotide sequence ID" value="NZ_BKYR01000006.1"/>
</dbReference>
<name>A0A2L1VJ61_ACINO</name>
<proteinExistence type="predicted"/>
<dbReference type="PROSITE" id="PS51257">
    <property type="entry name" value="PROKAR_LIPOPROTEIN"/>
    <property type="match status" value="1"/>
</dbReference>
<organism evidence="1 2">
    <name type="scientific">Acinetobacter nosocomialis</name>
    <dbReference type="NCBI Taxonomy" id="106654"/>
    <lineage>
        <taxon>Bacteria</taxon>
        <taxon>Pseudomonadati</taxon>
        <taxon>Pseudomonadota</taxon>
        <taxon>Gammaproteobacteria</taxon>
        <taxon>Moraxellales</taxon>
        <taxon>Moraxellaceae</taxon>
        <taxon>Acinetobacter</taxon>
        <taxon>Acinetobacter calcoaceticus/baumannii complex</taxon>
    </lineage>
</organism>
<dbReference type="Proteomes" id="UP000237921">
    <property type="component" value="Chromosome"/>
</dbReference>
<sequence>MKSKLCIILLSLLTVACSQVRPQKHGITEADITQANEASLYAQFNQLYYTKSLYKAAYNEVNKVTETNDQLLSYATFLMYAVNTTYDSLDIKLNDDLDLMASGKKSKMSIDALDSLCVSNKYIEKYIKLKEKSGSEISAKAKELSKEALILQPKIEKIMMKTDSPLNDIECKKLIEARKSRE</sequence>
<gene>
    <name evidence="1" type="ORF">AL533_12545</name>
</gene>
<evidence type="ECO:0000313" key="1">
    <source>
        <dbReference type="EMBL" id="AVF45151.1"/>
    </source>
</evidence>
<accession>A0A2L1VJ61</accession>
<evidence type="ECO:0008006" key="3">
    <source>
        <dbReference type="Google" id="ProtNLM"/>
    </source>
</evidence>
<evidence type="ECO:0000313" key="2">
    <source>
        <dbReference type="Proteomes" id="UP000237921"/>
    </source>
</evidence>
<reference evidence="2" key="1">
    <citation type="submission" date="2017-12" db="EMBL/GenBank/DDBJ databases">
        <title>FDA dAtabase for Regulatory Grade micrObial Sequences (FDA-ARGOS): Supporting development and validation of Infectious Disease Dx tests.</title>
        <authorList>
            <person name="Hoffmann M."/>
            <person name="Allard M."/>
            <person name="Evans P."/>
            <person name="Brown E."/>
            <person name="Tallon L."/>
            <person name="Sadzewicz L."/>
            <person name="Sengamalay N."/>
            <person name="Ott S."/>
            <person name="Godinez A."/>
            <person name="Nagaraj S."/>
            <person name="Vavikolanu K."/>
            <person name="Aluvathingal J."/>
            <person name="Nadendla S."/>
            <person name="Sichtig H."/>
        </authorList>
    </citation>
    <scope>NUCLEOTIDE SEQUENCE [LARGE SCALE GENOMIC DNA]</scope>
    <source>
        <strain evidence="2">FDAARGOS_129</strain>
    </source>
</reference>
<protein>
    <recommendedName>
        <fullName evidence="3">Lipoprotein</fullName>
    </recommendedName>
</protein>
<dbReference type="EMBL" id="CP014019">
    <property type="protein sequence ID" value="AVF45151.1"/>
    <property type="molecule type" value="Genomic_DNA"/>
</dbReference>